<dbReference type="EMBL" id="CP002580">
    <property type="protein sequence ID" value="AJK46002.1"/>
    <property type="molecule type" value="Genomic_DNA"/>
</dbReference>
<dbReference type="Pfam" id="PF01418">
    <property type="entry name" value="HTH_6"/>
    <property type="match status" value="1"/>
</dbReference>
<evidence type="ECO:0000313" key="12">
    <source>
        <dbReference type="Proteomes" id="UP000031838"/>
    </source>
</evidence>
<keyword evidence="3" id="KW-1133">Transmembrane helix</keyword>
<dbReference type="Pfam" id="PF01380">
    <property type="entry name" value="SIS"/>
    <property type="match status" value="1"/>
</dbReference>
<keyword evidence="3" id="KW-0472">Membrane</keyword>
<evidence type="ECO:0000256" key="6">
    <source>
        <dbReference type="ARBA" id="ARBA00023152"/>
    </source>
</evidence>
<feature type="domain" description="SIS" evidence="10">
    <location>
        <begin position="158"/>
        <end position="295"/>
    </location>
</feature>
<evidence type="ECO:0000256" key="2">
    <source>
        <dbReference type="ARBA" id="ARBA00022692"/>
    </source>
</evidence>
<gene>
    <name evidence="11" type="ORF">BGL_1c14860</name>
</gene>
<keyword evidence="7" id="KW-0804">Transcription</keyword>
<proteinExistence type="predicted"/>
<evidence type="ECO:0000259" key="9">
    <source>
        <dbReference type="PROSITE" id="PS51071"/>
    </source>
</evidence>
<dbReference type="PANTHER" id="PTHR30514">
    <property type="entry name" value="GLUCOKINASE"/>
    <property type="match status" value="1"/>
</dbReference>
<dbReference type="SUPFAM" id="SSF53697">
    <property type="entry name" value="SIS domain"/>
    <property type="match status" value="1"/>
</dbReference>
<dbReference type="InterPro" id="IPR000281">
    <property type="entry name" value="HTH_RpiR"/>
</dbReference>
<dbReference type="PANTHER" id="PTHR30514:SF20">
    <property type="entry name" value="TRANSCRIPTIONAL REGULATOR"/>
    <property type="match status" value="1"/>
</dbReference>
<dbReference type="KEGG" id="bgp:BGL_1c14860"/>
<dbReference type="GO" id="GO:0003700">
    <property type="term" value="F:DNA-binding transcription factor activity"/>
    <property type="evidence" value="ECO:0007669"/>
    <property type="project" value="InterPro"/>
</dbReference>
<reference evidence="12" key="1">
    <citation type="submission" date="2011-03" db="EMBL/GenBank/DDBJ databases">
        <authorList>
            <person name="Voget S."/>
            <person name="Streit W.R."/>
            <person name="Jaeger K.E."/>
            <person name="Daniel R."/>
        </authorList>
    </citation>
    <scope>NUCLEOTIDE SEQUENCE [LARGE SCALE GENOMIC DNA]</scope>
    <source>
        <strain evidence="12">PG1</strain>
    </source>
</reference>
<dbReference type="GO" id="GO:0097367">
    <property type="term" value="F:carbohydrate derivative binding"/>
    <property type="evidence" value="ECO:0007669"/>
    <property type="project" value="InterPro"/>
</dbReference>
<dbReference type="PROSITE" id="PS51464">
    <property type="entry name" value="SIS"/>
    <property type="match status" value="1"/>
</dbReference>
<dbReference type="Gene3D" id="3.40.50.10490">
    <property type="entry name" value="Glucose-6-phosphate isomerase like protein, domain 1"/>
    <property type="match status" value="1"/>
</dbReference>
<evidence type="ECO:0000256" key="5">
    <source>
        <dbReference type="ARBA" id="ARBA00023125"/>
    </source>
</evidence>
<dbReference type="PROSITE" id="PS51071">
    <property type="entry name" value="HTH_RPIR"/>
    <property type="match status" value="1"/>
</dbReference>
<dbReference type="HOGENOM" id="CLU_055769_1_3_4"/>
<evidence type="ECO:0000256" key="3">
    <source>
        <dbReference type="ARBA" id="ARBA00022989"/>
    </source>
</evidence>
<keyword evidence="4" id="KW-0805">Transcription regulation</keyword>
<feature type="domain" description="HTH rpiR-type" evidence="9">
    <location>
        <begin position="29"/>
        <end position="105"/>
    </location>
</feature>
<evidence type="ECO:0000256" key="8">
    <source>
        <dbReference type="SAM" id="MobiDB-lite"/>
    </source>
</evidence>
<dbReference type="Gene3D" id="1.10.10.10">
    <property type="entry name" value="Winged helix-like DNA-binding domain superfamily/Winged helix DNA-binding domain"/>
    <property type="match status" value="1"/>
</dbReference>
<dbReference type="InterPro" id="IPR001347">
    <property type="entry name" value="SIS_dom"/>
</dbReference>
<dbReference type="SUPFAM" id="SSF46689">
    <property type="entry name" value="Homeodomain-like"/>
    <property type="match status" value="1"/>
</dbReference>
<keyword evidence="2" id="KW-0812">Transmembrane</keyword>
<dbReference type="GO" id="GO:0003677">
    <property type="term" value="F:DNA binding"/>
    <property type="evidence" value="ECO:0007669"/>
    <property type="project" value="UniProtKB-KW"/>
</dbReference>
<name>A0A0B6RL08_BURPL</name>
<dbReference type="CDD" id="cd05013">
    <property type="entry name" value="SIS_RpiR"/>
    <property type="match status" value="1"/>
</dbReference>
<dbReference type="Proteomes" id="UP000031838">
    <property type="component" value="Chromosome 1"/>
</dbReference>
<keyword evidence="6" id="KW-0324">Glycolysis</keyword>
<dbReference type="InterPro" id="IPR047640">
    <property type="entry name" value="RpiR-like"/>
</dbReference>
<dbReference type="AlphaFoldDB" id="A0A0B6RL08"/>
<dbReference type="GO" id="GO:0016020">
    <property type="term" value="C:membrane"/>
    <property type="evidence" value="ECO:0007669"/>
    <property type="project" value="UniProtKB-SubCell"/>
</dbReference>
<dbReference type="KEGG" id="bpla:bpln_1g14560"/>
<evidence type="ECO:0000256" key="7">
    <source>
        <dbReference type="ARBA" id="ARBA00023163"/>
    </source>
</evidence>
<dbReference type="InterPro" id="IPR036388">
    <property type="entry name" value="WH-like_DNA-bd_sf"/>
</dbReference>
<dbReference type="InterPro" id="IPR009057">
    <property type="entry name" value="Homeodomain-like_sf"/>
</dbReference>
<dbReference type="InterPro" id="IPR035472">
    <property type="entry name" value="RpiR-like_SIS"/>
</dbReference>
<evidence type="ECO:0000313" key="11">
    <source>
        <dbReference type="EMBL" id="AJK46002.1"/>
    </source>
</evidence>
<keyword evidence="12" id="KW-1185">Reference proteome</keyword>
<accession>A0A0B6RL08</accession>
<feature type="region of interest" description="Disordered" evidence="8">
    <location>
        <begin position="1"/>
        <end position="27"/>
    </location>
</feature>
<protein>
    <submittedName>
        <fullName evidence="11">Transcriptional regulator, RpiR family protein</fullName>
    </submittedName>
</protein>
<reference evidence="11 12" key="2">
    <citation type="journal article" date="2016" name="Appl. Microbiol. Biotechnol.">
        <title>Mutations improving production and secretion of extracellular lipase by Burkholderia glumae PG1.</title>
        <authorList>
            <person name="Knapp A."/>
            <person name="Voget S."/>
            <person name="Gao R."/>
            <person name="Zaburannyi N."/>
            <person name="Krysciak D."/>
            <person name="Breuer M."/>
            <person name="Hauer B."/>
            <person name="Streit W.R."/>
            <person name="Muller R."/>
            <person name="Daniel R."/>
            <person name="Jaeger K.E."/>
        </authorList>
    </citation>
    <scope>NUCLEOTIDE SEQUENCE [LARGE SCALE GENOMIC DNA]</scope>
    <source>
        <strain evidence="11 12">PG1</strain>
    </source>
</reference>
<dbReference type="GO" id="GO:0006096">
    <property type="term" value="P:glycolytic process"/>
    <property type="evidence" value="ECO:0007669"/>
    <property type="project" value="UniProtKB-KW"/>
</dbReference>
<sequence length="306" mass="32925">MTNRPAPRMPSSRPDAAGSPPDSGRQTPEALLADISAQFASLSKQLKLIARHVEAHPGRVGLQGVQEVANDCGVQPSAVVRFAKHFGFSGFSGMQRVFRDAMVRQVAPELSYQSRIRGIIEQGEPRRTSELATEFLGDSIAGMQQLSASLDAPAFERAVDLLAATDAIWLVGMRRSYPVVAYLDYALQHTGKRIQLVAGTGGMQAGQLRSLRAGDVVLAVSFAPYARETQQIVEDGLQRGATLIAITDSRLNALASRADAALLLQESDTFGFRSLTSTMGLAQSLFIALAYRLELAYDPAPDHAKS</sequence>
<evidence type="ECO:0000259" key="10">
    <source>
        <dbReference type="PROSITE" id="PS51464"/>
    </source>
</evidence>
<dbReference type="InterPro" id="IPR046348">
    <property type="entry name" value="SIS_dom_sf"/>
</dbReference>
<evidence type="ECO:0000256" key="1">
    <source>
        <dbReference type="ARBA" id="ARBA00004167"/>
    </source>
</evidence>
<organism evidence="11 12">
    <name type="scientific">Burkholderia plantarii</name>
    <dbReference type="NCBI Taxonomy" id="41899"/>
    <lineage>
        <taxon>Bacteria</taxon>
        <taxon>Pseudomonadati</taxon>
        <taxon>Pseudomonadota</taxon>
        <taxon>Betaproteobacteria</taxon>
        <taxon>Burkholderiales</taxon>
        <taxon>Burkholderiaceae</taxon>
        <taxon>Burkholderia</taxon>
    </lineage>
</organism>
<comment type="subcellular location">
    <subcellularLocation>
        <location evidence="1">Membrane</location>
        <topology evidence="1">Single-pass membrane protein</topology>
    </subcellularLocation>
</comment>
<evidence type="ECO:0000256" key="4">
    <source>
        <dbReference type="ARBA" id="ARBA00023015"/>
    </source>
</evidence>
<keyword evidence="5" id="KW-0238">DNA-binding</keyword>